<dbReference type="Pfam" id="PF13537">
    <property type="entry name" value="GATase_7"/>
    <property type="match status" value="1"/>
</dbReference>
<dbReference type="SUPFAM" id="SSF56235">
    <property type="entry name" value="N-terminal nucleophile aminohydrolases (Ntn hydrolases)"/>
    <property type="match status" value="1"/>
</dbReference>
<dbReference type="InterPro" id="IPR029055">
    <property type="entry name" value="Ntn_hydrolases_N"/>
</dbReference>
<dbReference type="EMBL" id="LACI01001288">
    <property type="protein sequence ID" value="KJU84790.1"/>
    <property type="molecule type" value="Genomic_DNA"/>
</dbReference>
<evidence type="ECO:0000256" key="3">
    <source>
        <dbReference type="ARBA" id="ARBA00048741"/>
    </source>
</evidence>
<dbReference type="EC" id="6.3.5.4" evidence="2"/>
<gene>
    <name evidence="5" type="ORF">MBAV_003017</name>
</gene>
<keyword evidence="6" id="KW-1185">Reference proteome</keyword>
<evidence type="ECO:0000256" key="2">
    <source>
        <dbReference type="ARBA" id="ARBA00012737"/>
    </source>
</evidence>
<comment type="catalytic activity">
    <reaction evidence="3">
        <text>L-aspartate + L-glutamine + ATP + H2O = L-asparagine + L-glutamate + AMP + diphosphate + H(+)</text>
        <dbReference type="Rhea" id="RHEA:12228"/>
        <dbReference type="ChEBI" id="CHEBI:15377"/>
        <dbReference type="ChEBI" id="CHEBI:15378"/>
        <dbReference type="ChEBI" id="CHEBI:29985"/>
        <dbReference type="ChEBI" id="CHEBI:29991"/>
        <dbReference type="ChEBI" id="CHEBI:30616"/>
        <dbReference type="ChEBI" id="CHEBI:33019"/>
        <dbReference type="ChEBI" id="CHEBI:58048"/>
        <dbReference type="ChEBI" id="CHEBI:58359"/>
        <dbReference type="ChEBI" id="CHEBI:456215"/>
        <dbReference type="EC" id="6.3.5.4"/>
    </reaction>
</comment>
<dbReference type="GO" id="GO:0004066">
    <property type="term" value="F:asparagine synthase (glutamine-hydrolyzing) activity"/>
    <property type="evidence" value="ECO:0007669"/>
    <property type="project" value="UniProtKB-EC"/>
</dbReference>
<comment type="pathway">
    <text evidence="1">Amino-acid biosynthesis; L-asparagine biosynthesis; L-asparagine from L-aspartate (L-Gln route): step 1/1.</text>
</comment>
<name>A0A0F3GS55_9BACT</name>
<dbReference type="Proteomes" id="UP000033423">
    <property type="component" value="Unassembled WGS sequence"/>
</dbReference>
<organism evidence="5 6">
    <name type="scientific">Candidatus Magnetobacterium bavaricum</name>
    <dbReference type="NCBI Taxonomy" id="29290"/>
    <lineage>
        <taxon>Bacteria</taxon>
        <taxon>Pseudomonadati</taxon>
        <taxon>Nitrospirota</taxon>
        <taxon>Thermodesulfovibrionia</taxon>
        <taxon>Thermodesulfovibrionales</taxon>
        <taxon>Candidatus Magnetobacteriaceae</taxon>
        <taxon>Candidatus Magnetobacterium</taxon>
    </lineage>
</organism>
<dbReference type="PANTHER" id="PTHR43284:SF1">
    <property type="entry name" value="ASPARAGINE SYNTHETASE"/>
    <property type="match status" value="1"/>
</dbReference>
<comment type="caution">
    <text evidence="5">The sequence shown here is derived from an EMBL/GenBank/DDBJ whole genome shotgun (WGS) entry which is preliminary data.</text>
</comment>
<evidence type="ECO:0000313" key="6">
    <source>
        <dbReference type="Proteomes" id="UP000033423"/>
    </source>
</evidence>
<sequence>MFAFAVWCPQKRELFIARDPLGKKPLYYFSSNSLFVFASEIKALLMLKKIKDTIDINAHGSYYGGGIYSTAKKRA</sequence>
<feature type="domain" description="Glutamine amidotransferase type-2" evidence="4">
    <location>
        <begin position="1"/>
        <end position="75"/>
    </location>
</feature>
<evidence type="ECO:0000259" key="4">
    <source>
        <dbReference type="PROSITE" id="PS51278"/>
    </source>
</evidence>
<dbReference type="AlphaFoldDB" id="A0A0F3GS55"/>
<dbReference type="InterPro" id="IPR017932">
    <property type="entry name" value="GATase_2_dom"/>
</dbReference>
<dbReference type="Gene3D" id="3.60.20.10">
    <property type="entry name" value="Glutamine Phosphoribosylpyrophosphate, subunit 1, domain 1"/>
    <property type="match status" value="1"/>
</dbReference>
<dbReference type="InterPro" id="IPR051786">
    <property type="entry name" value="ASN_synthetase/amidase"/>
</dbReference>
<dbReference type="PROSITE" id="PS51278">
    <property type="entry name" value="GATASE_TYPE_2"/>
    <property type="match status" value="1"/>
</dbReference>
<evidence type="ECO:0000313" key="5">
    <source>
        <dbReference type="EMBL" id="KJU84790.1"/>
    </source>
</evidence>
<dbReference type="PANTHER" id="PTHR43284">
    <property type="entry name" value="ASPARAGINE SYNTHETASE (GLUTAMINE-HYDROLYZING)"/>
    <property type="match status" value="1"/>
</dbReference>
<protein>
    <recommendedName>
        <fullName evidence="2">asparagine synthase (glutamine-hydrolyzing)</fullName>
        <ecNumber evidence="2">6.3.5.4</ecNumber>
    </recommendedName>
</protein>
<accession>A0A0F3GS55</accession>
<reference evidence="5 6" key="1">
    <citation type="submission" date="2015-02" db="EMBL/GenBank/DDBJ databases">
        <title>Single-cell genomics of uncultivated deep-branching MTB reveals a conserved set of magnetosome genes.</title>
        <authorList>
            <person name="Kolinko S."/>
            <person name="Richter M."/>
            <person name="Glockner F.O."/>
            <person name="Brachmann A."/>
            <person name="Schuler D."/>
        </authorList>
    </citation>
    <scope>NUCLEOTIDE SEQUENCE [LARGE SCALE GENOMIC DNA]</scope>
    <source>
        <strain evidence="5">TM-1</strain>
    </source>
</reference>
<evidence type="ECO:0000256" key="1">
    <source>
        <dbReference type="ARBA" id="ARBA00005187"/>
    </source>
</evidence>
<proteinExistence type="predicted"/>